<keyword evidence="1" id="KW-0413">Isomerase</keyword>
<evidence type="ECO:0000313" key="3">
    <source>
        <dbReference type="EMBL" id="HIX46503.1"/>
    </source>
</evidence>
<dbReference type="Proteomes" id="UP000824249">
    <property type="component" value="Unassembled WGS sequence"/>
</dbReference>
<dbReference type="SUPFAM" id="SSF55331">
    <property type="entry name" value="Tautomerase/MIF"/>
    <property type="match status" value="1"/>
</dbReference>
<dbReference type="GO" id="GO:0016853">
    <property type="term" value="F:isomerase activity"/>
    <property type="evidence" value="ECO:0007669"/>
    <property type="project" value="UniProtKB-KW"/>
</dbReference>
<sequence>MPHISVKMLEGRTEEQKKRLAAALVRTLTEELHCSDHYVTCTIEDYSAVEWQKVFQKEIAEKPAGAVYKKAEYDPKSLL</sequence>
<evidence type="ECO:0000256" key="1">
    <source>
        <dbReference type="ARBA" id="ARBA00023235"/>
    </source>
</evidence>
<evidence type="ECO:0000313" key="4">
    <source>
        <dbReference type="Proteomes" id="UP000824249"/>
    </source>
</evidence>
<organism evidence="3 4">
    <name type="scientific">Candidatus Borkfalkia faecigallinarum</name>
    <dbReference type="NCBI Taxonomy" id="2838509"/>
    <lineage>
        <taxon>Bacteria</taxon>
        <taxon>Bacillati</taxon>
        <taxon>Bacillota</taxon>
        <taxon>Clostridia</taxon>
        <taxon>Christensenellales</taxon>
        <taxon>Christensenellaceae</taxon>
        <taxon>Candidatus Borkfalkia</taxon>
    </lineage>
</organism>
<dbReference type="AlphaFoldDB" id="A0A9D1VTE6"/>
<dbReference type="EMBL" id="DXFD01000039">
    <property type="protein sequence ID" value="HIX46503.1"/>
    <property type="molecule type" value="Genomic_DNA"/>
</dbReference>
<reference evidence="3" key="2">
    <citation type="submission" date="2021-04" db="EMBL/GenBank/DDBJ databases">
        <authorList>
            <person name="Gilroy R."/>
        </authorList>
    </citation>
    <scope>NUCLEOTIDE SEQUENCE</scope>
    <source>
        <strain evidence="3">26628</strain>
    </source>
</reference>
<feature type="domain" description="4-oxalocrotonate tautomerase-like" evidence="2">
    <location>
        <begin position="2"/>
        <end position="36"/>
    </location>
</feature>
<comment type="caution">
    <text evidence="3">The sequence shown here is derived from an EMBL/GenBank/DDBJ whole genome shotgun (WGS) entry which is preliminary data.</text>
</comment>
<gene>
    <name evidence="3" type="ORF">H9737_02295</name>
</gene>
<evidence type="ECO:0000259" key="2">
    <source>
        <dbReference type="Pfam" id="PF01361"/>
    </source>
</evidence>
<reference evidence="3" key="1">
    <citation type="journal article" date="2021" name="PeerJ">
        <title>Extensive microbial diversity within the chicken gut microbiome revealed by metagenomics and culture.</title>
        <authorList>
            <person name="Gilroy R."/>
            <person name="Ravi A."/>
            <person name="Getino M."/>
            <person name="Pursley I."/>
            <person name="Horton D.L."/>
            <person name="Alikhan N.F."/>
            <person name="Baker D."/>
            <person name="Gharbi K."/>
            <person name="Hall N."/>
            <person name="Watson M."/>
            <person name="Adriaenssens E.M."/>
            <person name="Foster-Nyarko E."/>
            <person name="Jarju S."/>
            <person name="Secka A."/>
            <person name="Antonio M."/>
            <person name="Oren A."/>
            <person name="Chaudhuri R.R."/>
            <person name="La Ragione R."/>
            <person name="Hildebrand F."/>
            <person name="Pallen M.J."/>
        </authorList>
    </citation>
    <scope>NUCLEOTIDE SEQUENCE</scope>
    <source>
        <strain evidence="3">26628</strain>
    </source>
</reference>
<accession>A0A9D1VTE6</accession>
<dbReference type="Pfam" id="PF01361">
    <property type="entry name" value="Tautomerase"/>
    <property type="match status" value="1"/>
</dbReference>
<dbReference type="InterPro" id="IPR014347">
    <property type="entry name" value="Tautomerase/MIF_sf"/>
</dbReference>
<dbReference type="Gene3D" id="3.30.429.10">
    <property type="entry name" value="Macrophage Migration Inhibitory Factor"/>
    <property type="match status" value="1"/>
</dbReference>
<protein>
    <submittedName>
        <fullName evidence="3">Tautomerase family protein</fullName>
    </submittedName>
</protein>
<name>A0A9D1VTE6_9FIRM</name>
<dbReference type="InterPro" id="IPR004370">
    <property type="entry name" value="4-OT-like_dom"/>
</dbReference>
<proteinExistence type="predicted"/>